<feature type="domain" description="FAD-binding" evidence="2">
    <location>
        <begin position="316"/>
        <end position="377"/>
    </location>
</feature>
<dbReference type="Gene3D" id="3.50.50.60">
    <property type="entry name" value="FAD/NAD(P)-binding domain"/>
    <property type="match status" value="2"/>
</dbReference>
<dbReference type="Pfam" id="PF01494">
    <property type="entry name" value="FAD_binding_3"/>
    <property type="match status" value="1"/>
</dbReference>
<dbReference type="Proteomes" id="UP000075714">
    <property type="component" value="Unassembled WGS sequence"/>
</dbReference>
<dbReference type="GO" id="GO:0071949">
    <property type="term" value="F:FAD binding"/>
    <property type="evidence" value="ECO:0007669"/>
    <property type="project" value="InterPro"/>
</dbReference>
<evidence type="ECO:0000259" key="2">
    <source>
        <dbReference type="Pfam" id="PF01494"/>
    </source>
</evidence>
<sequence length="436" mass="46907">MIELGPNGFAALGELHEELPARLKHRGVLNLEARYRFMPPGRESRTITRDASQSRTYTIRWAETQDALAELVPPEVIHCDHAATGYDEIWDEQDEQPAGGGGGGGPGPAGRPASRAVVHFRSQPSVTARLVVGADGVFSAVRAAMFPGDPGPRYLGHMNWNCVFPNPGGNTVVDAHKPGQLLFAADGRIGDPAAEPTLMLVVSDAGGDHTFWQVRAQSEAPDFTAPPDRPPGEAGGDGHAADSRAAVQGRGGASGGPGGRRGRGGMGVPGSKARVIQRIKSAGWDWAVPILEAVPESCLFERALYDRLPLERWSSRGGRVVLLGDSAHAMHPGPGQGARSAFEDAHQLVLAVEALWPDVPSALERYQRARIVRATRVQLLSAEYSGLEAVREAARPAGLSQPQLMERRMEFRDWFDQYPANMDGDPESTWWKPPSS</sequence>
<dbReference type="InterPro" id="IPR036188">
    <property type="entry name" value="FAD/NAD-bd_sf"/>
</dbReference>
<dbReference type="InterPro" id="IPR002938">
    <property type="entry name" value="FAD-bd"/>
</dbReference>
<evidence type="ECO:0000256" key="1">
    <source>
        <dbReference type="SAM" id="MobiDB-lite"/>
    </source>
</evidence>
<dbReference type="AlphaFoldDB" id="A0A150GQ97"/>
<evidence type="ECO:0000313" key="4">
    <source>
        <dbReference type="Proteomes" id="UP000075714"/>
    </source>
</evidence>
<dbReference type="SUPFAM" id="SSF51905">
    <property type="entry name" value="FAD/NAD(P)-binding domain"/>
    <property type="match status" value="1"/>
</dbReference>
<dbReference type="PANTHER" id="PTHR46496:SF4">
    <property type="entry name" value="ZEAXANTHIN EPOXIDASE"/>
    <property type="match status" value="1"/>
</dbReference>
<feature type="compositionally biased region" description="Gly residues" evidence="1">
    <location>
        <begin position="249"/>
        <end position="268"/>
    </location>
</feature>
<dbReference type="OrthoDB" id="2017073at2759"/>
<name>A0A150GQ97_GONPE</name>
<comment type="caution">
    <text evidence="3">The sequence shown here is derived from an EMBL/GenBank/DDBJ whole genome shotgun (WGS) entry which is preliminary data.</text>
</comment>
<dbReference type="EMBL" id="LSYV01000012">
    <property type="protein sequence ID" value="KXZ51918.1"/>
    <property type="molecule type" value="Genomic_DNA"/>
</dbReference>
<feature type="region of interest" description="Disordered" evidence="1">
    <location>
        <begin position="92"/>
        <end position="115"/>
    </location>
</feature>
<protein>
    <recommendedName>
        <fullName evidence="2">FAD-binding domain-containing protein</fullName>
    </recommendedName>
</protein>
<dbReference type="PANTHER" id="PTHR46496">
    <property type="match status" value="1"/>
</dbReference>
<feature type="region of interest" description="Disordered" evidence="1">
    <location>
        <begin position="219"/>
        <end position="270"/>
    </location>
</feature>
<accession>A0A150GQ97</accession>
<proteinExistence type="predicted"/>
<dbReference type="STRING" id="33097.A0A150GQ97"/>
<organism evidence="3 4">
    <name type="scientific">Gonium pectorale</name>
    <name type="common">Green alga</name>
    <dbReference type="NCBI Taxonomy" id="33097"/>
    <lineage>
        <taxon>Eukaryota</taxon>
        <taxon>Viridiplantae</taxon>
        <taxon>Chlorophyta</taxon>
        <taxon>core chlorophytes</taxon>
        <taxon>Chlorophyceae</taxon>
        <taxon>CS clade</taxon>
        <taxon>Chlamydomonadales</taxon>
        <taxon>Volvocaceae</taxon>
        <taxon>Gonium</taxon>
    </lineage>
</organism>
<feature type="compositionally biased region" description="Gly residues" evidence="1">
    <location>
        <begin position="98"/>
        <end position="108"/>
    </location>
</feature>
<reference evidence="4" key="1">
    <citation type="journal article" date="2016" name="Nat. Commun.">
        <title>The Gonium pectorale genome demonstrates co-option of cell cycle regulation during the evolution of multicellularity.</title>
        <authorList>
            <person name="Hanschen E.R."/>
            <person name="Marriage T.N."/>
            <person name="Ferris P.J."/>
            <person name="Hamaji T."/>
            <person name="Toyoda A."/>
            <person name="Fujiyama A."/>
            <person name="Neme R."/>
            <person name="Noguchi H."/>
            <person name="Minakuchi Y."/>
            <person name="Suzuki M."/>
            <person name="Kawai-Toyooka H."/>
            <person name="Smith D.R."/>
            <person name="Sparks H."/>
            <person name="Anderson J."/>
            <person name="Bakaric R."/>
            <person name="Luria V."/>
            <person name="Karger A."/>
            <person name="Kirschner M.W."/>
            <person name="Durand P.M."/>
            <person name="Michod R.E."/>
            <person name="Nozaki H."/>
            <person name="Olson B.J."/>
        </authorList>
    </citation>
    <scope>NUCLEOTIDE SEQUENCE [LARGE SCALE GENOMIC DNA]</scope>
    <source>
        <strain evidence="4">NIES-2863</strain>
    </source>
</reference>
<gene>
    <name evidence="3" type="ORF">GPECTOR_11g45</name>
</gene>
<keyword evidence="4" id="KW-1185">Reference proteome</keyword>
<evidence type="ECO:0000313" key="3">
    <source>
        <dbReference type="EMBL" id="KXZ51918.1"/>
    </source>
</evidence>